<dbReference type="SUPFAM" id="SSF47789">
    <property type="entry name" value="C-terminal domain of RNA polymerase alpha subunit"/>
    <property type="match status" value="3"/>
</dbReference>
<feature type="domain" description="RNA polymerase alpha subunit C-terminal" evidence="1">
    <location>
        <begin position="89"/>
        <end position="139"/>
    </location>
</feature>
<dbReference type="Proteomes" id="UP000005945">
    <property type="component" value="Unassembled WGS sequence"/>
</dbReference>
<dbReference type="Gene3D" id="1.10.10.10">
    <property type="entry name" value="Winged helix-like DNA-binding domain superfamily/Winged helix DNA-binding domain"/>
    <property type="match status" value="1"/>
</dbReference>
<evidence type="ECO:0000313" key="2">
    <source>
        <dbReference type="EMBL" id="EDP21159.1"/>
    </source>
</evidence>
<dbReference type="GO" id="GO:0003677">
    <property type="term" value="F:DNA binding"/>
    <property type="evidence" value="ECO:0007669"/>
    <property type="project" value="InterPro"/>
</dbReference>
<feature type="domain" description="RNA polymerase alpha subunit C-terminal" evidence="1">
    <location>
        <begin position="188"/>
        <end position="238"/>
    </location>
</feature>
<evidence type="ECO:0000259" key="1">
    <source>
        <dbReference type="Pfam" id="PF03118"/>
    </source>
</evidence>
<dbReference type="HOGENOM" id="CLU_319300_0_0_9"/>
<dbReference type="EMBL" id="ABED02000027">
    <property type="protein sequence ID" value="EDP21159.1"/>
    <property type="molecule type" value="Genomic_DNA"/>
</dbReference>
<comment type="caution">
    <text evidence="2">The sequence shown here is derived from an EMBL/GenBank/DDBJ whole genome shotgun (WGS) entry which is preliminary data.</text>
</comment>
<dbReference type="GeneID" id="75068589"/>
<name>A8SD09_9FIRM</name>
<dbReference type="InterPro" id="IPR036388">
    <property type="entry name" value="WH-like_DNA-bd_sf"/>
</dbReference>
<dbReference type="Gene3D" id="1.10.150.20">
    <property type="entry name" value="5' to 3' exonuclease, C-terminal subdomain"/>
    <property type="match status" value="3"/>
</dbReference>
<reference evidence="2 3" key="2">
    <citation type="submission" date="2007-09" db="EMBL/GenBank/DDBJ databases">
        <authorList>
            <person name="Fulton L."/>
            <person name="Clifton S."/>
            <person name="Fulton B."/>
            <person name="Xu J."/>
            <person name="Minx P."/>
            <person name="Pepin K.H."/>
            <person name="Johnson M."/>
            <person name="Thiruvilangam P."/>
            <person name="Bhonagiri V."/>
            <person name="Nash W.E."/>
            <person name="Mardis E.R."/>
            <person name="Wilson R.K."/>
        </authorList>
    </citation>
    <scope>NUCLEOTIDE SEQUENCE [LARGE SCALE GENOMIC DNA]</scope>
    <source>
        <strain evidence="2 3">M21/2</strain>
    </source>
</reference>
<sequence length="1010" mass="116310">MSDLLLASTNLSTRAINILARNNILTLSQLKECSEKELRSMRGLGGKTLDEIVTFRDNPLDEETADETMNAEGMFCVALTPEILNSLSYHQITEIDMSARGFHYLTLMGCTTIAQLVRLKREDFQKTANIGEKTIEIIEESTKKWLLENGYYGDGSVLQTIPNADAESSTNTIFGRILTSEMRTSLSFHNVSELNLSSRAANALIRGNYTTLDKIAELSIPKLTATKGIGLNTVNDIITQTRNWLTVNSYYESENFNISDNEKDLFEKLHSAFHFFLSVNPLQLLDACRKEAGYSSLIESYNGEITGCVISKFLEISFVRESIKEWFRQTSTSIGEGTESMPEEKFAEIIYNRIEEQYAQLLLNSIKESGIFTVLYDTVLIPRKTLSEYIHNLESLDDPKEKMLAERLHGAALQDVGERYGLTRERIRQIAVKQLKKCPSLFEDYYADVFQKYLLGKDTLKEIFPETTPETHQYLSMRYKKGHSIPEYESGEDFHGTFAGQVRYALKKIARRKNLTRASAVSYVLKHDCLNLVDFEQFQHKYNAYIEWLNVPPEKYSLNWRSLANRLRLQKNLVFESDGRFRYLYYDNEKLKNLIDFNRYKNSVVSCELIYSDYASELDEMDIQNGYELFCCLKNGDADEKDPAKKLSQRYPFDIIFRRIPVVIIGTVTEEEQVVTLLKELSPIGYMDFWTAYEERFGIKRDSALANLGNCATPYLVNGTYIIDVPMLDASDVEIVRNELNKKKFWFIDELETLWKQLCIHSSRDSLNAATLRSLGYLMFAAGYAYSNQYNSMRDYLYDEQIRDGEVFKCAEQDQRLVHLSAFQSCLSKEESALRIFEIAPREYVKDKYLFEQCGVTREDVVEFQQQVKPLCQNVYFNAHSIWDEIKDWPFVKMVESNEWLCNSIIHRIDGIVALPIASNFILSFSGDCLSIPFICKWITNKEGKMSLNDITSRFNSVFGTTFNRSVIAEKLRSSGMWSQIITDEIDGYIDSLADNSNFDVDSLLDEEFF</sequence>
<dbReference type="RefSeq" id="WP_005924611.1">
    <property type="nucleotide sequence ID" value="NZ_DS483502.1"/>
</dbReference>
<feature type="domain" description="RNA polymerase alpha subunit C-terminal" evidence="1">
    <location>
        <begin position="10"/>
        <end position="53"/>
    </location>
</feature>
<dbReference type="AlphaFoldDB" id="A8SD09"/>
<dbReference type="SUPFAM" id="SSF88659">
    <property type="entry name" value="Sigma3 and sigma4 domains of RNA polymerase sigma factors"/>
    <property type="match status" value="1"/>
</dbReference>
<protein>
    <recommendedName>
        <fullName evidence="1">RNA polymerase alpha subunit C-terminal domain-containing protein</fullName>
    </recommendedName>
</protein>
<evidence type="ECO:0000313" key="3">
    <source>
        <dbReference type="Proteomes" id="UP000005945"/>
    </source>
</evidence>
<gene>
    <name evidence="2" type="ORF">FAEPRAM212_01883</name>
</gene>
<dbReference type="InterPro" id="IPR011260">
    <property type="entry name" value="RNAP_asu_C"/>
</dbReference>
<organism evidence="2 3">
    <name type="scientific">Faecalibacterium prausnitzii M21/2</name>
    <dbReference type="NCBI Taxonomy" id="411485"/>
    <lineage>
        <taxon>Bacteria</taxon>
        <taxon>Bacillati</taxon>
        <taxon>Bacillota</taxon>
        <taxon>Clostridia</taxon>
        <taxon>Eubacteriales</taxon>
        <taxon>Oscillospiraceae</taxon>
        <taxon>Faecalibacterium</taxon>
    </lineage>
</organism>
<dbReference type="Pfam" id="PF03118">
    <property type="entry name" value="RNA_pol_A_CTD"/>
    <property type="match status" value="3"/>
</dbReference>
<proteinExistence type="predicted"/>
<reference evidence="2 3" key="1">
    <citation type="submission" date="2007-09" db="EMBL/GenBank/DDBJ databases">
        <title>Draft genome sequence of Faecalibacterium prausnitzii M21/2.</title>
        <authorList>
            <person name="Sudarsanam P."/>
            <person name="Ley R."/>
            <person name="Guruge J."/>
            <person name="Turnbaugh P.J."/>
            <person name="Mahowald M."/>
            <person name="Liep D."/>
            <person name="Gordon J."/>
        </authorList>
    </citation>
    <scope>NUCLEOTIDE SEQUENCE [LARGE SCALE GENOMIC DNA]</scope>
    <source>
        <strain evidence="2 3">M21/2</strain>
    </source>
</reference>
<dbReference type="InterPro" id="IPR013324">
    <property type="entry name" value="RNA_pol_sigma_r3/r4-like"/>
</dbReference>
<accession>A8SD09</accession>
<dbReference type="GO" id="GO:0006351">
    <property type="term" value="P:DNA-templated transcription"/>
    <property type="evidence" value="ECO:0007669"/>
    <property type="project" value="InterPro"/>
</dbReference>
<dbReference type="GO" id="GO:0003899">
    <property type="term" value="F:DNA-directed RNA polymerase activity"/>
    <property type="evidence" value="ECO:0007669"/>
    <property type="project" value="InterPro"/>
</dbReference>